<dbReference type="RefSeq" id="WP_145075155.1">
    <property type="nucleotide sequence ID" value="NZ_CP036425.1"/>
</dbReference>
<organism evidence="9 10">
    <name type="scientific">Poriferisphaera corsica</name>
    <dbReference type="NCBI Taxonomy" id="2528020"/>
    <lineage>
        <taxon>Bacteria</taxon>
        <taxon>Pseudomonadati</taxon>
        <taxon>Planctomycetota</taxon>
        <taxon>Phycisphaerae</taxon>
        <taxon>Phycisphaerales</taxon>
        <taxon>Phycisphaeraceae</taxon>
        <taxon>Poriferisphaera</taxon>
    </lineage>
</organism>
<evidence type="ECO:0000256" key="3">
    <source>
        <dbReference type="ARBA" id="ARBA00022475"/>
    </source>
</evidence>
<keyword evidence="5 8" id="KW-1133">Transmembrane helix</keyword>
<name>A0A517YRP9_9BACT</name>
<evidence type="ECO:0000256" key="2">
    <source>
        <dbReference type="ARBA" id="ARBA00005811"/>
    </source>
</evidence>
<evidence type="ECO:0000256" key="1">
    <source>
        <dbReference type="ARBA" id="ARBA00004162"/>
    </source>
</evidence>
<evidence type="ECO:0000256" key="6">
    <source>
        <dbReference type="ARBA" id="ARBA00023136"/>
    </source>
</evidence>
<keyword evidence="4 7" id="KW-0812">Transmembrane</keyword>
<sequence length="183" mass="20471">MSTDEGQQNSEQFMAQGCAVDDEYVPVRKRRLLPPAKMQLQITSLIDVIFQLLIYFIVTASFVMGEGALPANLPHGGDQATSEAAHPEQPLNIVLTPVGNSSVRIEVEGFRKPTESFVQLQSYLTMLQYNPKKKRSGFYKPSNPVIIKPVGQVRWQHVLNAFNSAVSIGYENVSFARVERFVE</sequence>
<keyword evidence="3" id="KW-1003">Cell membrane</keyword>
<evidence type="ECO:0000256" key="7">
    <source>
        <dbReference type="RuleBase" id="RU003879"/>
    </source>
</evidence>
<keyword evidence="7" id="KW-0653">Protein transport</keyword>
<dbReference type="GO" id="GO:0005886">
    <property type="term" value="C:plasma membrane"/>
    <property type="evidence" value="ECO:0007669"/>
    <property type="project" value="UniProtKB-SubCell"/>
</dbReference>
<protein>
    <submittedName>
        <fullName evidence="9">Biopolymer transport protein ExbD/TolR</fullName>
    </submittedName>
</protein>
<feature type="transmembrane region" description="Helical" evidence="8">
    <location>
        <begin position="40"/>
        <end position="64"/>
    </location>
</feature>
<comment type="subcellular location">
    <subcellularLocation>
        <location evidence="1">Cell membrane</location>
        <topology evidence="1">Single-pass membrane protein</topology>
    </subcellularLocation>
    <subcellularLocation>
        <location evidence="7">Cell membrane</location>
        <topology evidence="7">Single-pass type II membrane protein</topology>
    </subcellularLocation>
</comment>
<dbReference type="AlphaFoldDB" id="A0A517YRP9"/>
<keyword evidence="6 8" id="KW-0472">Membrane</keyword>
<dbReference type="Proteomes" id="UP000317369">
    <property type="component" value="Chromosome"/>
</dbReference>
<evidence type="ECO:0000313" key="9">
    <source>
        <dbReference type="EMBL" id="QDU32898.1"/>
    </source>
</evidence>
<evidence type="ECO:0000256" key="8">
    <source>
        <dbReference type="SAM" id="Phobius"/>
    </source>
</evidence>
<proteinExistence type="inferred from homology"/>
<keyword evidence="10" id="KW-1185">Reference proteome</keyword>
<gene>
    <name evidence="9" type="ORF">KS4_09370</name>
</gene>
<dbReference type="GO" id="GO:0015031">
    <property type="term" value="P:protein transport"/>
    <property type="evidence" value="ECO:0007669"/>
    <property type="project" value="UniProtKB-KW"/>
</dbReference>
<dbReference type="InterPro" id="IPR003400">
    <property type="entry name" value="ExbD"/>
</dbReference>
<dbReference type="GO" id="GO:0022857">
    <property type="term" value="F:transmembrane transporter activity"/>
    <property type="evidence" value="ECO:0007669"/>
    <property type="project" value="InterPro"/>
</dbReference>
<keyword evidence="7" id="KW-0813">Transport</keyword>
<dbReference type="Pfam" id="PF02472">
    <property type="entry name" value="ExbD"/>
    <property type="match status" value="1"/>
</dbReference>
<dbReference type="EMBL" id="CP036425">
    <property type="protein sequence ID" value="QDU32898.1"/>
    <property type="molecule type" value="Genomic_DNA"/>
</dbReference>
<comment type="similarity">
    <text evidence="2 7">Belongs to the ExbD/TolR family.</text>
</comment>
<evidence type="ECO:0000256" key="5">
    <source>
        <dbReference type="ARBA" id="ARBA00022989"/>
    </source>
</evidence>
<accession>A0A517YRP9</accession>
<evidence type="ECO:0000256" key="4">
    <source>
        <dbReference type="ARBA" id="ARBA00022692"/>
    </source>
</evidence>
<dbReference type="KEGG" id="pcor:KS4_09370"/>
<evidence type="ECO:0000313" key="10">
    <source>
        <dbReference type="Proteomes" id="UP000317369"/>
    </source>
</evidence>
<dbReference type="PANTHER" id="PTHR30558">
    <property type="entry name" value="EXBD MEMBRANE COMPONENT OF PMF-DRIVEN MACROMOLECULE IMPORT SYSTEM"/>
    <property type="match status" value="1"/>
</dbReference>
<reference evidence="9 10" key="1">
    <citation type="submission" date="2019-02" db="EMBL/GenBank/DDBJ databases">
        <title>Deep-cultivation of Planctomycetes and their phenomic and genomic characterization uncovers novel biology.</title>
        <authorList>
            <person name="Wiegand S."/>
            <person name="Jogler M."/>
            <person name="Boedeker C."/>
            <person name="Pinto D."/>
            <person name="Vollmers J."/>
            <person name="Rivas-Marin E."/>
            <person name="Kohn T."/>
            <person name="Peeters S.H."/>
            <person name="Heuer A."/>
            <person name="Rast P."/>
            <person name="Oberbeckmann S."/>
            <person name="Bunk B."/>
            <person name="Jeske O."/>
            <person name="Meyerdierks A."/>
            <person name="Storesund J.E."/>
            <person name="Kallscheuer N."/>
            <person name="Luecker S."/>
            <person name="Lage O.M."/>
            <person name="Pohl T."/>
            <person name="Merkel B.J."/>
            <person name="Hornburger P."/>
            <person name="Mueller R.-W."/>
            <person name="Bruemmer F."/>
            <person name="Labrenz M."/>
            <person name="Spormann A.M."/>
            <person name="Op den Camp H."/>
            <person name="Overmann J."/>
            <person name="Amann R."/>
            <person name="Jetten M.S.M."/>
            <person name="Mascher T."/>
            <person name="Medema M.H."/>
            <person name="Devos D.P."/>
            <person name="Kaster A.-K."/>
            <person name="Ovreas L."/>
            <person name="Rohde M."/>
            <person name="Galperin M.Y."/>
            <person name="Jogler C."/>
        </authorList>
    </citation>
    <scope>NUCLEOTIDE SEQUENCE [LARGE SCALE GENOMIC DNA]</scope>
    <source>
        <strain evidence="9 10">KS4</strain>
    </source>
</reference>
<dbReference type="OrthoDB" id="292474at2"/>
<dbReference type="PANTHER" id="PTHR30558:SF3">
    <property type="entry name" value="BIOPOLYMER TRANSPORT PROTEIN EXBD-RELATED"/>
    <property type="match status" value="1"/>
</dbReference>